<evidence type="ECO:0000313" key="10">
    <source>
        <dbReference type="EMBL" id="CAH3105053.1"/>
    </source>
</evidence>
<feature type="transmembrane region" description="Helical" evidence="8">
    <location>
        <begin position="194"/>
        <end position="219"/>
    </location>
</feature>
<keyword evidence="3 8" id="KW-1133">Transmembrane helix</keyword>
<dbReference type="AlphaFoldDB" id="A0AAU9WAT7"/>
<dbReference type="PRINTS" id="PR00237">
    <property type="entry name" value="GPCRRHODOPSN"/>
</dbReference>
<proteinExistence type="predicted"/>
<feature type="domain" description="G-protein coupled receptors family 1 profile" evidence="9">
    <location>
        <begin position="46"/>
        <end position="309"/>
    </location>
</feature>
<dbReference type="GO" id="GO:0004930">
    <property type="term" value="F:G protein-coupled receptor activity"/>
    <property type="evidence" value="ECO:0007669"/>
    <property type="project" value="UniProtKB-KW"/>
</dbReference>
<dbReference type="InterPro" id="IPR000276">
    <property type="entry name" value="GPCR_Rhodpsn"/>
</dbReference>
<comment type="caution">
    <text evidence="10">The sequence shown here is derived from an EMBL/GenBank/DDBJ whole genome shotgun (WGS) entry which is preliminary data.</text>
</comment>
<dbReference type="CDD" id="cd00637">
    <property type="entry name" value="7tm_classA_rhodopsin-like"/>
    <property type="match status" value="1"/>
</dbReference>
<evidence type="ECO:0000256" key="6">
    <source>
        <dbReference type="ARBA" id="ARBA00023170"/>
    </source>
</evidence>
<dbReference type="Proteomes" id="UP001159428">
    <property type="component" value="Unassembled WGS sequence"/>
</dbReference>
<evidence type="ECO:0000256" key="4">
    <source>
        <dbReference type="ARBA" id="ARBA00023040"/>
    </source>
</evidence>
<keyword evidence="7" id="KW-0807">Transducer</keyword>
<organism evidence="10 11">
    <name type="scientific">Pocillopora meandrina</name>
    <dbReference type="NCBI Taxonomy" id="46732"/>
    <lineage>
        <taxon>Eukaryota</taxon>
        <taxon>Metazoa</taxon>
        <taxon>Cnidaria</taxon>
        <taxon>Anthozoa</taxon>
        <taxon>Hexacorallia</taxon>
        <taxon>Scleractinia</taxon>
        <taxon>Astrocoeniina</taxon>
        <taxon>Pocilloporidae</taxon>
        <taxon>Pocillopora</taxon>
    </lineage>
</organism>
<dbReference type="Pfam" id="PF00001">
    <property type="entry name" value="7tm_1"/>
    <property type="match status" value="1"/>
</dbReference>
<feature type="transmembrane region" description="Helical" evidence="8">
    <location>
        <begin position="31"/>
        <end position="56"/>
    </location>
</feature>
<dbReference type="SUPFAM" id="SSF81321">
    <property type="entry name" value="Family A G protein-coupled receptor-like"/>
    <property type="match status" value="1"/>
</dbReference>
<accession>A0AAU9WAT7</accession>
<keyword evidence="2 8" id="KW-0812">Transmembrane</keyword>
<keyword evidence="4" id="KW-0297">G-protein coupled receptor</keyword>
<dbReference type="PANTHER" id="PTHR45695:SF9">
    <property type="entry name" value="LEUCOKININ RECEPTOR"/>
    <property type="match status" value="1"/>
</dbReference>
<evidence type="ECO:0000256" key="1">
    <source>
        <dbReference type="ARBA" id="ARBA00004141"/>
    </source>
</evidence>
<evidence type="ECO:0000256" key="2">
    <source>
        <dbReference type="ARBA" id="ARBA00022692"/>
    </source>
</evidence>
<dbReference type="EMBL" id="CALNXJ010000009">
    <property type="protein sequence ID" value="CAH3105053.1"/>
    <property type="molecule type" value="Genomic_DNA"/>
</dbReference>
<feature type="transmembrane region" description="Helical" evidence="8">
    <location>
        <begin position="144"/>
        <end position="166"/>
    </location>
</feature>
<dbReference type="InterPro" id="IPR017452">
    <property type="entry name" value="GPCR_Rhodpsn_7TM"/>
</dbReference>
<feature type="transmembrane region" description="Helical" evidence="8">
    <location>
        <begin position="113"/>
        <end position="132"/>
    </location>
</feature>
<dbReference type="PROSITE" id="PS50262">
    <property type="entry name" value="G_PROTEIN_RECEP_F1_2"/>
    <property type="match status" value="1"/>
</dbReference>
<reference evidence="10 11" key="1">
    <citation type="submission" date="2022-05" db="EMBL/GenBank/DDBJ databases">
        <authorList>
            <consortium name="Genoscope - CEA"/>
            <person name="William W."/>
        </authorList>
    </citation>
    <scope>NUCLEOTIDE SEQUENCE [LARGE SCALE GENOMIC DNA]</scope>
</reference>
<evidence type="ECO:0000256" key="5">
    <source>
        <dbReference type="ARBA" id="ARBA00023136"/>
    </source>
</evidence>
<sequence>MANVSVQNSSQPWQNDCQSAMCVFSRGVLNFIVVSLFSITAISLLGNIPILVAILCSSKRRNKSNLSTLNLVVSDLLITIFCIPFVTVDLFILDAWIFGRVMCRLVTFVQNTAMTASVLNLLIITCEKFLAVRFPFNVRLRKKLVCFLLPVAWIVAMTGAACYARFKEIYEVGDNTYICGEDWLNATALKNTQIVILTLFFGPLFLITLFHSITIYTLIKGKRDLQFQLNRSERDSFKRVLVKHKRQRKAVKIILLTLLSIIICWGPMYFFLLFSMTVFRESNPRAIIIAYTVCIWLLFSHCSIFPLIYFFLTHKGKETIAFCTLCLKNCTLRGTSSGMGSMLLDSSNYHGGSTKIVGSLRNSSWRRSSAPASTPGAETRL</sequence>
<keyword evidence="11" id="KW-1185">Reference proteome</keyword>
<feature type="transmembrane region" description="Helical" evidence="8">
    <location>
        <begin position="286"/>
        <end position="312"/>
    </location>
</feature>
<evidence type="ECO:0000313" key="11">
    <source>
        <dbReference type="Proteomes" id="UP001159428"/>
    </source>
</evidence>
<protein>
    <recommendedName>
        <fullName evidence="9">G-protein coupled receptors family 1 profile domain-containing protein</fullName>
    </recommendedName>
</protein>
<name>A0AAU9WAT7_9CNID</name>
<keyword evidence="6" id="KW-0675">Receptor</keyword>
<dbReference type="GO" id="GO:0005886">
    <property type="term" value="C:plasma membrane"/>
    <property type="evidence" value="ECO:0007669"/>
    <property type="project" value="TreeGrafter"/>
</dbReference>
<evidence type="ECO:0000256" key="7">
    <source>
        <dbReference type="ARBA" id="ARBA00023224"/>
    </source>
</evidence>
<evidence type="ECO:0000256" key="3">
    <source>
        <dbReference type="ARBA" id="ARBA00022989"/>
    </source>
</evidence>
<keyword evidence="5 8" id="KW-0472">Membrane</keyword>
<feature type="transmembrane region" description="Helical" evidence="8">
    <location>
        <begin position="253"/>
        <end position="274"/>
    </location>
</feature>
<dbReference type="PANTHER" id="PTHR45695">
    <property type="entry name" value="LEUCOKININ RECEPTOR-RELATED"/>
    <property type="match status" value="1"/>
</dbReference>
<dbReference type="Gene3D" id="1.20.1070.10">
    <property type="entry name" value="Rhodopsin 7-helix transmembrane proteins"/>
    <property type="match status" value="1"/>
</dbReference>
<evidence type="ECO:0000259" key="9">
    <source>
        <dbReference type="PROSITE" id="PS50262"/>
    </source>
</evidence>
<gene>
    <name evidence="10" type="ORF">PMEA_00035011</name>
</gene>
<evidence type="ECO:0000256" key="8">
    <source>
        <dbReference type="SAM" id="Phobius"/>
    </source>
</evidence>
<comment type="subcellular location">
    <subcellularLocation>
        <location evidence="1">Membrane</location>
        <topology evidence="1">Multi-pass membrane protein</topology>
    </subcellularLocation>
</comment>
<feature type="transmembrane region" description="Helical" evidence="8">
    <location>
        <begin position="68"/>
        <end position="93"/>
    </location>
</feature>